<name>A0A1E2USV6_9GAMM</name>
<dbReference type="EMBL" id="LVJZ01000003">
    <property type="protein sequence ID" value="ODB97605.1"/>
    <property type="molecule type" value="Genomic_DNA"/>
</dbReference>
<evidence type="ECO:0000256" key="4">
    <source>
        <dbReference type="ARBA" id="ARBA00013297"/>
    </source>
</evidence>
<organism evidence="15 16">
    <name type="scientific">Candidatus Thiodiazotropha endoloripes</name>
    <dbReference type="NCBI Taxonomy" id="1818881"/>
    <lineage>
        <taxon>Bacteria</taxon>
        <taxon>Pseudomonadati</taxon>
        <taxon>Pseudomonadota</taxon>
        <taxon>Gammaproteobacteria</taxon>
        <taxon>Chromatiales</taxon>
        <taxon>Sedimenticolaceae</taxon>
        <taxon>Candidatus Thiodiazotropha</taxon>
    </lineage>
</organism>
<protein>
    <recommendedName>
        <fullName evidence="4">ADP-ribose pyrophosphatase</fullName>
        <ecNumber evidence="3">3.6.1.13</ecNumber>
    </recommendedName>
    <alternativeName>
        <fullName evidence="9">ADP-ribose diphosphatase</fullName>
    </alternativeName>
    <alternativeName>
        <fullName evidence="11">ADP-ribose phosphohydrolase</fullName>
    </alternativeName>
    <alternativeName>
        <fullName evidence="10">Adenosine diphosphoribose pyrophosphatase</fullName>
    </alternativeName>
</protein>
<dbReference type="AlphaFoldDB" id="A0A1E2USV6"/>
<comment type="cofactor">
    <cofactor evidence="1 13">
        <name>Mg(2+)</name>
        <dbReference type="ChEBI" id="CHEBI:18420"/>
    </cofactor>
</comment>
<dbReference type="Gene3D" id="3.90.79.10">
    <property type="entry name" value="Nucleoside Triphosphate Pyrophosphohydrolase"/>
    <property type="match status" value="1"/>
</dbReference>
<dbReference type="PROSITE" id="PS51462">
    <property type="entry name" value="NUDIX"/>
    <property type="match status" value="1"/>
</dbReference>
<comment type="catalytic activity">
    <reaction evidence="12">
        <text>ADP-D-ribose + H2O = D-ribose 5-phosphate + AMP + 2 H(+)</text>
        <dbReference type="Rhea" id="RHEA:10412"/>
        <dbReference type="ChEBI" id="CHEBI:15377"/>
        <dbReference type="ChEBI" id="CHEBI:15378"/>
        <dbReference type="ChEBI" id="CHEBI:57967"/>
        <dbReference type="ChEBI" id="CHEBI:78346"/>
        <dbReference type="ChEBI" id="CHEBI:456215"/>
        <dbReference type="EC" id="3.6.1.13"/>
    </reaction>
</comment>
<dbReference type="NCBIfam" id="TIGR00052">
    <property type="entry name" value="nudix-type nucleoside diphosphatase, YffH/AdpP family"/>
    <property type="match status" value="1"/>
</dbReference>
<dbReference type="CDD" id="cd24155">
    <property type="entry name" value="NUDIX_ADPRase"/>
    <property type="match status" value="1"/>
</dbReference>
<dbReference type="InterPro" id="IPR004385">
    <property type="entry name" value="NDP_pyrophosphatase"/>
</dbReference>
<dbReference type="GO" id="GO:0005829">
    <property type="term" value="C:cytosol"/>
    <property type="evidence" value="ECO:0007669"/>
    <property type="project" value="TreeGrafter"/>
</dbReference>
<sequence length="198" mass="22392">MKYNFKIVETDPAYRGFLKINRYRLKHDLYMGGESETIIRERIEDIGAVSVLLYDPRQDKVVLVEQFRIGVAGYQNPPWMLETIGGLQDGDESDESVARRESLEEANCEIGRLKRICEFVVSPGISVDRIKLYCGEVDATNAAGVHGLDHEGEDIRVVVMDAGEAIGELYQGRANSTSIIIALQWLAMHRESLRQDWC</sequence>
<feature type="binding site" evidence="13">
    <location>
        <position position="105"/>
    </location>
    <ligand>
        <name>Mg(2+)</name>
        <dbReference type="ChEBI" id="CHEBI:18420"/>
        <label>1</label>
    </ligand>
</feature>
<comment type="similarity">
    <text evidence="2">Belongs to the Nudix hydrolase family. NudF subfamily.</text>
</comment>
<dbReference type="PANTHER" id="PTHR11839:SF5">
    <property type="entry name" value="ADP-RIBOSE PYROPHOSPHATASE"/>
    <property type="match status" value="1"/>
</dbReference>
<evidence type="ECO:0000313" key="16">
    <source>
        <dbReference type="Proteomes" id="UP000094849"/>
    </source>
</evidence>
<dbReference type="InterPro" id="IPR015797">
    <property type="entry name" value="NUDIX_hydrolase-like_dom_sf"/>
</dbReference>
<reference evidence="15 16" key="1">
    <citation type="submission" date="2016-03" db="EMBL/GenBank/DDBJ databases">
        <title>Chemosynthetic sulphur-oxidizing symbionts of marine invertebrate animals are capable of nitrogen fixation.</title>
        <authorList>
            <person name="Petersen J.M."/>
            <person name="Kemper A."/>
            <person name="Gruber-Vodicka H."/>
            <person name="Cardini U."/>
            <person name="Geest Mvander."/>
            <person name="Kleiner M."/>
            <person name="Bulgheresi S."/>
            <person name="Fussmann M."/>
            <person name="Herbold C."/>
            <person name="Seah B.K.B."/>
            <person name="Antony C.Paul."/>
            <person name="Liu D."/>
            <person name="Belitz A."/>
            <person name="Weber M."/>
        </authorList>
    </citation>
    <scope>NUCLEOTIDE SEQUENCE [LARGE SCALE GENOMIC DNA]</scope>
    <source>
        <strain evidence="15">G_D</strain>
    </source>
</reference>
<dbReference type="Pfam" id="PF00293">
    <property type="entry name" value="NUDIX"/>
    <property type="match status" value="1"/>
</dbReference>
<keyword evidence="7 13" id="KW-0460">Magnesium</keyword>
<dbReference type="GO" id="GO:0046872">
    <property type="term" value="F:metal ion binding"/>
    <property type="evidence" value="ECO:0007669"/>
    <property type="project" value="UniProtKB-KW"/>
</dbReference>
<evidence type="ECO:0000256" key="8">
    <source>
        <dbReference type="ARBA" id="ARBA00025164"/>
    </source>
</evidence>
<evidence type="ECO:0000256" key="12">
    <source>
        <dbReference type="ARBA" id="ARBA00049546"/>
    </source>
</evidence>
<feature type="binding site" evidence="13">
    <location>
        <position position="153"/>
    </location>
    <ligand>
        <name>Mg(2+)</name>
        <dbReference type="ChEBI" id="CHEBI:18420"/>
        <label>1</label>
    </ligand>
</feature>
<evidence type="ECO:0000256" key="6">
    <source>
        <dbReference type="ARBA" id="ARBA00022801"/>
    </source>
</evidence>
<evidence type="ECO:0000256" key="10">
    <source>
        <dbReference type="ARBA" id="ARBA00030308"/>
    </source>
</evidence>
<evidence type="ECO:0000256" key="1">
    <source>
        <dbReference type="ARBA" id="ARBA00001946"/>
    </source>
</evidence>
<evidence type="ECO:0000256" key="5">
    <source>
        <dbReference type="ARBA" id="ARBA00022723"/>
    </source>
</evidence>
<evidence type="ECO:0000256" key="3">
    <source>
        <dbReference type="ARBA" id="ARBA00012453"/>
    </source>
</evidence>
<dbReference type="GO" id="GO:0019693">
    <property type="term" value="P:ribose phosphate metabolic process"/>
    <property type="evidence" value="ECO:0007669"/>
    <property type="project" value="TreeGrafter"/>
</dbReference>
<gene>
    <name evidence="15" type="ORF">A3196_13055</name>
</gene>
<evidence type="ECO:0000256" key="11">
    <source>
        <dbReference type="ARBA" id="ARBA00033056"/>
    </source>
</evidence>
<dbReference type="Proteomes" id="UP000094849">
    <property type="component" value="Unassembled WGS sequence"/>
</dbReference>
<dbReference type="PANTHER" id="PTHR11839">
    <property type="entry name" value="UDP/ADP-SUGAR PYROPHOSPHATASE"/>
    <property type="match status" value="1"/>
</dbReference>
<comment type="function">
    <text evidence="8">Acts on ADP-mannose and ADP-glucose as well as ADP-ribose. Prevents glycogen biosynthesis. The reaction catalyzed by this enzyme is a limiting step of the gluconeogenic process.</text>
</comment>
<dbReference type="EC" id="3.6.1.13" evidence="3"/>
<comment type="caution">
    <text evidence="15">The sequence shown here is derived from an EMBL/GenBank/DDBJ whole genome shotgun (WGS) entry which is preliminary data.</text>
</comment>
<keyword evidence="5 13" id="KW-0479">Metal-binding</keyword>
<dbReference type="OrthoDB" id="5292471at2"/>
<keyword evidence="6" id="KW-0378">Hydrolase</keyword>
<dbReference type="SUPFAM" id="SSF55811">
    <property type="entry name" value="Nudix"/>
    <property type="match status" value="1"/>
</dbReference>
<dbReference type="InterPro" id="IPR000086">
    <property type="entry name" value="NUDIX_hydrolase_dom"/>
</dbReference>
<proteinExistence type="inferred from homology"/>
<dbReference type="GO" id="GO:0006753">
    <property type="term" value="P:nucleoside phosphate metabolic process"/>
    <property type="evidence" value="ECO:0007669"/>
    <property type="project" value="TreeGrafter"/>
</dbReference>
<evidence type="ECO:0000313" key="15">
    <source>
        <dbReference type="EMBL" id="ODB97605.1"/>
    </source>
</evidence>
<evidence type="ECO:0000259" key="14">
    <source>
        <dbReference type="PROSITE" id="PS51462"/>
    </source>
</evidence>
<dbReference type="GO" id="GO:0019144">
    <property type="term" value="F:ADP-sugar diphosphatase activity"/>
    <property type="evidence" value="ECO:0007669"/>
    <property type="project" value="TreeGrafter"/>
</dbReference>
<feature type="domain" description="Nudix hydrolase" evidence="14">
    <location>
        <begin position="44"/>
        <end position="187"/>
    </location>
</feature>
<dbReference type="GO" id="GO:0047631">
    <property type="term" value="F:ADP-ribose diphosphatase activity"/>
    <property type="evidence" value="ECO:0007669"/>
    <property type="project" value="UniProtKB-EC"/>
</dbReference>
<evidence type="ECO:0000256" key="7">
    <source>
        <dbReference type="ARBA" id="ARBA00022842"/>
    </source>
</evidence>
<accession>A0A1E2USV6</accession>
<dbReference type="InterPro" id="IPR020084">
    <property type="entry name" value="NUDIX_hydrolase_CS"/>
</dbReference>
<dbReference type="RefSeq" id="WP_069005652.1">
    <property type="nucleotide sequence ID" value="NZ_LVJW01000003.1"/>
</dbReference>
<evidence type="ECO:0000256" key="9">
    <source>
        <dbReference type="ARBA" id="ARBA00030162"/>
    </source>
</evidence>
<dbReference type="STRING" id="1818881.A3196_13055"/>
<evidence type="ECO:0000256" key="2">
    <source>
        <dbReference type="ARBA" id="ARBA00007482"/>
    </source>
</evidence>
<dbReference type="PROSITE" id="PS00893">
    <property type="entry name" value="NUDIX_BOX"/>
    <property type="match status" value="1"/>
</dbReference>
<feature type="binding site" evidence="13">
    <location>
        <position position="101"/>
    </location>
    <ligand>
        <name>Mg(2+)</name>
        <dbReference type="ChEBI" id="CHEBI:18420"/>
        <label>1</label>
    </ligand>
</feature>
<evidence type="ECO:0000256" key="13">
    <source>
        <dbReference type="PIRSR" id="PIRSR604385-2"/>
    </source>
</evidence>
<keyword evidence="16" id="KW-1185">Reference proteome</keyword>